<protein>
    <recommendedName>
        <fullName evidence="1">SpoVT-AbrB domain-containing protein</fullName>
    </recommendedName>
</protein>
<proteinExistence type="predicted"/>
<evidence type="ECO:0000259" key="1">
    <source>
        <dbReference type="SMART" id="SM00966"/>
    </source>
</evidence>
<comment type="caution">
    <text evidence="2">The sequence shown here is derived from an EMBL/GenBank/DDBJ whole genome shotgun (WGS) entry which is preliminary data.</text>
</comment>
<dbReference type="InterPro" id="IPR007159">
    <property type="entry name" value="SpoVT-AbrB_dom"/>
</dbReference>
<gene>
    <name evidence="2" type="ORF">A2627_04615</name>
</gene>
<dbReference type="Proteomes" id="UP000178851">
    <property type="component" value="Unassembled WGS sequence"/>
</dbReference>
<sequence>MDLQLYSYSTVTQKGQVTIPKKIREKVGIDLRKKVKIEAKKGYIKIEPSLDLIDIAPLVIAPKGKNALKARKYMDSHYQRA</sequence>
<name>A0A1F7YK17_9BACT</name>
<organism evidence="2 3">
    <name type="scientific">Candidatus Woesebacteria bacterium RIFCSPHIGHO2_01_FULL_39_28</name>
    <dbReference type="NCBI Taxonomy" id="1802496"/>
    <lineage>
        <taxon>Bacteria</taxon>
        <taxon>Candidatus Woeseibacteriota</taxon>
    </lineage>
</organism>
<dbReference type="NCBIfam" id="TIGR01439">
    <property type="entry name" value="lp_hng_hel_AbrB"/>
    <property type="match status" value="1"/>
</dbReference>
<evidence type="ECO:0000313" key="3">
    <source>
        <dbReference type="Proteomes" id="UP000178851"/>
    </source>
</evidence>
<evidence type="ECO:0000313" key="2">
    <source>
        <dbReference type="EMBL" id="OGM27694.1"/>
    </source>
</evidence>
<accession>A0A1F7YK17</accession>
<dbReference type="SMART" id="SM00966">
    <property type="entry name" value="SpoVT_AbrB"/>
    <property type="match status" value="1"/>
</dbReference>
<dbReference type="EMBL" id="MGGI01000003">
    <property type="protein sequence ID" value="OGM27694.1"/>
    <property type="molecule type" value="Genomic_DNA"/>
</dbReference>
<dbReference type="InterPro" id="IPR037914">
    <property type="entry name" value="SpoVT-AbrB_sf"/>
</dbReference>
<reference evidence="2 3" key="1">
    <citation type="journal article" date="2016" name="Nat. Commun.">
        <title>Thousands of microbial genomes shed light on interconnected biogeochemical processes in an aquifer system.</title>
        <authorList>
            <person name="Anantharaman K."/>
            <person name="Brown C.T."/>
            <person name="Hug L.A."/>
            <person name="Sharon I."/>
            <person name="Castelle C.J."/>
            <person name="Probst A.J."/>
            <person name="Thomas B.C."/>
            <person name="Singh A."/>
            <person name="Wilkins M.J."/>
            <person name="Karaoz U."/>
            <person name="Brodie E.L."/>
            <person name="Williams K.H."/>
            <person name="Hubbard S.S."/>
            <person name="Banfield J.F."/>
        </authorList>
    </citation>
    <scope>NUCLEOTIDE SEQUENCE [LARGE SCALE GENOMIC DNA]</scope>
</reference>
<dbReference type="AlphaFoldDB" id="A0A1F7YK17"/>
<dbReference type="Gene3D" id="2.10.260.10">
    <property type="match status" value="1"/>
</dbReference>
<feature type="domain" description="SpoVT-AbrB" evidence="1">
    <location>
        <begin position="9"/>
        <end position="54"/>
    </location>
</feature>
<dbReference type="Pfam" id="PF04014">
    <property type="entry name" value="MazE_antitoxin"/>
    <property type="match status" value="1"/>
</dbReference>
<dbReference type="GO" id="GO:0003677">
    <property type="term" value="F:DNA binding"/>
    <property type="evidence" value="ECO:0007669"/>
    <property type="project" value="InterPro"/>
</dbReference>
<dbReference type="SUPFAM" id="SSF89447">
    <property type="entry name" value="AbrB/MazE/MraZ-like"/>
    <property type="match status" value="1"/>
</dbReference>